<dbReference type="GO" id="GO:0017057">
    <property type="term" value="F:6-phosphogluconolactonase activity"/>
    <property type="evidence" value="ECO:0007669"/>
    <property type="project" value="TreeGrafter"/>
</dbReference>
<feature type="chain" id="PRO_5025457627" description="Isomerase YbhE" evidence="1">
    <location>
        <begin position="17"/>
        <end position="405"/>
    </location>
</feature>
<keyword evidence="1" id="KW-0732">Signal</keyword>
<dbReference type="AlphaFoldDB" id="A0A6A6IGV3"/>
<dbReference type="EMBL" id="ML987194">
    <property type="protein sequence ID" value="KAF2249646.1"/>
    <property type="molecule type" value="Genomic_DNA"/>
</dbReference>
<dbReference type="InterPro" id="IPR050282">
    <property type="entry name" value="Cycloisomerase_2"/>
</dbReference>
<dbReference type="RefSeq" id="XP_033684650.1">
    <property type="nucleotide sequence ID" value="XM_033821580.1"/>
</dbReference>
<evidence type="ECO:0000313" key="3">
    <source>
        <dbReference type="Proteomes" id="UP000800094"/>
    </source>
</evidence>
<accession>A0A6A6IGV3</accession>
<dbReference type="PANTHER" id="PTHR30344">
    <property type="entry name" value="6-PHOSPHOGLUCONOLACTONASE-RELATED"/>
    <property type="match status" value="1"/>
</dbReference>
<dbReference type="SUPFAM" id="SSF50969">
    <property type="entry name" value="YVTN repeat-like/Quinoprotein amine dehydrogenase"/>
    <property type="match status" value="1"/>
</dbReference>
<sequence>MLGLLGFILLAGCASAQKHHLYVGLTGGAYVHALEFDDAARTIYEMGIIPAAGASPSLALDNSKKFLFASDPTSGKLTRYAVQEDYSLKNEGSAEIPASCNTTKFTSLHLSPASHNPSQIFGAASTGVCSTLFSTSVTGFHTLRSKEFAGDIRSLAWSPNGRQLHALDSRSSSSAMTSIFNFYIAEDPNLESLNHTDTLANVTNAEQIIAHPTGNMFYIVTKDTNELVTVPLVDAAADNADAATAALARYKLLPSSIDASLYTTSSLTISSSNSFLWTLSQSGDQAIITVFSLDPATGAVISSVVRAAWQGLGGIGWGQLSPAPFKGSDVIAVSNSPMGMVAFLGLDQGTVPAGAQGTVQVEADDFLIDVEMLNVQSEAAAAPKLKSFGRIDLGLDDLGQGVWVD</sequence>
<feature type="signal peptide" evidence="1">
    <location>
        <begin position="1"/>
        <end position="16"/>
    </location>
</feature>
<dbReference type="Gene3D" id="2.130.10.10">
    <property type="entry name" value="YVTN repeat-like/Quinoprotein amine dehydrogenase"/>
    <property type="match status" value="1"/>
</dbReference>
<dbReference type="InterPro" id="IPR011044">
    <property type="entry name" value="Quino_amine_DH_bsu"/>
</dbReference>
<dbReference type="OrthoDB" id="1715191at2759"/>
<evidence type="ECO:0000313" key="2">
    <source>
        <dbReference type="EMBL" id="KAF2249646.1"/>
    </source>
</evidence>
<keyword evidence="3" id="KW-1185">Reference proteome</keyword>
<gene>
    <name evidence="2" type="ORF">BU26DRAFT_286977</name>
</gene>
<dbReference type="PANTHER" id="PTHR30344:SF4">
    <property type="entry name" value="CYCLASE, PUTATIVE (AFU_ORTHOLOGUE AFUA_6G11580)-RELATED"/>
    <property type="match status" value="1"/>
</dbReference>
<dbReference type="InterPro" id="IPR015943">
    <property type="entry name" value="WD40/YVTN_repeat-like_dom_sf"/>
</dbReference>
<dbReference type="Proteomes" id="UP000800094">
    <property type="component" value="Unassembled WGS sequence"/>
</dbReference>
<name>A0A6A6IGV3_9PLEO</name>
<protein>
    <recommendedName>
        <fullName evidence="4">Isomerase YbhE</fullName>
    </recommendedName>
</protein>
<dbReference type="GeneID" id="54574910"/>
<organism evidence="2 3">
    <name type="scientific">Trematosphaeria pertusa</name>
    <dbReference type="NCBI Taxonomy" id="390896"/>
    <lineage>
        <taxon>Eukaryota</taxon>
        <taxon>Fungi</taxon>
        <taxon>Dikarya</taxon>
        <taxon>Ascomycota</taxon>
        <taxon>Pezizomycotina</taxon>
        <taxon>Dothideomycetes</taxon>
        <taxon>Pleosporomycetidae</taxon>
        <taxon>Pleosporales</taxon>
        <taxon>Massarineae</taxon>
        <taxon>Trematosphaeriaceae</taxon>
        <taxon>Trematosphaeria</taxon>
    </lineage>
</organism>
<evidence type="ECO:0008006" key="4">
    <source>
        <dbReference type="Google" id="ProtNLM"/>
    </source>
</evidence>
<proteinExistence type="predicted"/>
<evidence type="ECO:0000256" key="1">
    <source>
        <dbReference type="SAM" id="SignalP"/>
    </source>
</evidence>
<reference evidence="2" key="1">
    <citation type="journal article" date="2020" name="Stud. Mycol.">
        <title>101 Dothideomycetes genomes: a test case for predicting lifestyles and emergence of pathogens.</title>
        <authorList>
            <person name="Haridas S."/>
            <person name="Albert R."/>
            <person name="Binder M."/>
            <person name="Bloem J."/>
            <person name="Labutti K."/>
            <person name="Salamov A."/>
            <person name="Andreopoulos B."/>
            <person name="Baker S."/>
            <person name="Barry K."/>
            <person name="Bills G."/>
            <person name="Bluhm B."/>
            <person name="Cannon C."/>
            <person name="Castanera R."/>
            <person name="Culley D."/>
            <person name="Daum C."/>
            <person name="Ezra D."/>
            <person name="Gonzalez J."/>
            <person name="Henrissat B."/>
            <person name="Kuo A."/>
            <person name="Liang C."/>
            <person name="Lipzen A."/>
            <person name="Lutzoni F."/>
            <person name="Magnuson J."/>
            <person name="Mondo S."/>
            <person name="Nolan M."/>
            <person name="Ohm R."/>
            <person name="Pangilinan J."/>
            <person name="Park H.-J."/>
            <person name="Ramirez L."/>
            <person name="Alfaro M."/>
            <person name="Sun H."/>
            <person name="Tritt A."/>
            <person name="Yoshinaga Y."/>
            <person name="Zwiers L.-H."/>
            <person name="Turgeon B."/>
            <person name="Goodwin S."/>
            <person name="Spatafora J."/>
            <person name="Crous P."/>
            <person name="Grigoriev I."/>
        </authorList>
    </citation>
    <scope>NUCLEOTIDE SEQUENCE</scope>
    <source>
        <strain evidence="2">CBS 122368</strain>
    </source>
</reference>